<dbReference type="InterPro" id="IPR027417">
    <property type="entry name" value="P-loop_NTPase"/>
</dbReference>
<gene>
    <name evidence="1" type="ORF">RclHR1_19240006</name>
</gene>
<comment type="caution">
    <text evidence="1">The sequence shown here is derived from an EMBL/GenBank/DDBJ whole genome shotgun (WGS) entry which is preliminary data.</text>
</comment>
<evidence type="ECO:0000313" key="2">
    <source>
        <dbReference type="Proteomes" id="UP000247702"/>
    </source>
</evidence>
<dbReference type="EMBL" id="BEXD01001029">
    <property type="protein sequence ID" value="GBB91839.1"/>
    <property type="molecule type" value="Genomic_DNA"/>
</dbReference>
<organism evidence="1 2">
    <name type="scientific">Rhizophagus clarus</name>
    <dbReference type="NCBI Taxonomy" id="94130"/>
    <lineage>
        <taxon>Eukaryota</taxon>
        <taxon>Fungi</taxon>
        <taxon>Fungi incertae sedis</taxon>
        <taxon>Mucoromycota</taxon>
        <taxon>Glomeromycotina</taxon>
        <taxon>Glomeromycetes</taxon>
        <taxon>Glomerales</taxon>
        <taxon>Glomeraceae</taxon>
        <taxon>Rhizophagus</taxon>
    </lineage>
</organism>
<evidence type="ECO:0008006" key="3">
    <source>
        <dbReference type="Google" id="ProtNLM"/>
    </source>
</evidence>
<name>A0A2Z6R1D0_9GLOM</name>
<sequence>MTIIRSCDKYPWSSPCPICDGKHGNYGLHGEWYGTEYCLIYFTSINSNSRLWLRPHKPCSPERPRFSEGLESSFPAVFDSHRPSGPPVLDNFINNLAKAIGFNEYVPITESLKRKIFGYGDSAEQPIFFRILNALERGARKYKAKNDTPPVLILDHISKLSKENVKLLTDLQDIAKDFADQSSCIIVFVSSEGAVPRMMMQAFTYLNSKLGIEEKVANQLIQLLGGRIHDLKTYCDMINVGETFEEVRKIVLSTVNQNFHQAQMMEGEDNHVIGKVIIQELVKNNKIHFDAFIKLINNKRIADELLQANVFSYNPECRIITFQSRATEVFVRESPEFSLK</sequence>
<evidence type="ECO:0000313" key="1">
    <source>
        <dbReference type="EMBL" id="GBB91839.1"/>
    </source>
</evidence>
<reference evidence="1 2" key="1">
    <citation type="submission" date="2017-11" db="EMBL/GenBank/DDBJ databases">
        <title>The genome of Rhizophagus clarus HR1 reveals common genetic basis of auxotrophy among arbuscular mycorrhizal fungi.</title>
        <authorList>
            <person name="Kobayashi Y."/>
        </authorList>
    </citation>
    <scope>NUCLEOTIDE SEQUENCE [LARGE SCALE GENOMIC DNA]</scope>
    <source>
        <strain evidence="1 2">HR1</strain>
    </source>
</reference>
<protein>
    <recommendedName>
        <fullName evidence="3">ATPase AAA-type core domain-containing protein</fullName>
    </recommendedName>
</protein>
<dbReference type="SUPFAM" id="SSF52540">
    <property type="entry name" value="P-loop containing nucleoside triphosphate hydrolases"/>
    <property type="match status" value="1"/>
</dbReference>
<proteinExistence type="predicted"/>
<dbReference type="Proteomes" id="UP000247702">
    <property type="component" value="Unassembled WGS sequence"/>
</dbReference>
<keyword evidence="2" id="KW-1185">Reference proteome</keyword>
<dbReference type="AlphaFoldDB" id="A0A2Z6R1D0"/>
<accession>A0A2Z6R1D0</accession>